<feature type="transmembrane region" description="Helical" evidence="1">
    <location>
        <begin position="84"/>
        <end position="100"/>
    </location>
</feature>
<keyword evidence="4" id="KW-1185">Reference proteome</keyword>
<evidence type="ECO:0000313" key="4">
    <source>
        <dbReference type="Proteomes" id="UP001336250"/>
    </source>
</evidence>
<feature type="transmembrane region" description="Helical" evidence="1">
    <location>
        <begin position="307"/>
        <end position="327"/>
    </location>
</feature>
<comment type="caution">
    <text evidence="3">The sequence shown here is derived from an EMBL/GenBank/DDBJ whole genome shotgun (WGS) entry which is preliminary data.</text>
</comment>
<keyword evidence="1" id="KW-0812">Transmembrane</keyword>
<protein>
    <submittedName>
        <fullName evidence="3">VanZ family protein</fullName>
    </submittedName>
</protein>
<feature type="transmembrane region" description="Helical" evidence="1">
    <location>
        <begin position="226"/>
        <end position="244"/>
    </location>
</feature>
<dbReference type="RefSeq" id="WP_332290741.1">
    <property type="nucleotide sequence ID" value="NZ_JAZIBG010000031.1"/>
</dbReference>
<feature type="transmembrane region" description="Helical" evidence="1">
    <location>
        <begin position="152"/>
        <end position="173"/>
    </location>
</feature>
<proteinExistence type="predicted"/>
<feature type="transmembrane region" description="Helical" evidence="1">
    <location>
        <begin position="12"/>
        <end position="31"/>
    </location>
</feature>
<evidence type="ECO:0000259" key="2">
    <source>
        <dbReference type="Pfam" id="PF04892"/>
    </source>
</evidence>
<feature type="transmembrane region" description="Helical" evidence="1">
    <location>
        <begin position="279"/>
        <end position="300"/>
    </location>
</feature>
<organism evidence="3 4">
    <name type="scientific">Aquincola agrisoli</name>
    <dbReference type="NCBI Taxonomy" id="3119538"/>
    <lineage>
        <taxon>Bacteria</taxon>
        <taxon>Pseudomonadati</taxon>
        <taxon>Pseudomonadota</taxon>
        <taxon>Betaproteobacteria</taxon>
        <taxon>Burkholderiales</taxon>
        <taxon>Sphaerotilaceae</taxon>
        <taxon>Aquincola</taxon>
    </lineage>
</organism>
<name>A0AAW9QJ78_9BURK</name>
<sequence>MGSASVRQGSSATPLALVYALLIVYASLYPFSSWRWPAGHEFLDLMRLPWPRWRDRFDEVANLLGYLPLGALLYGAVVRSGGRAWAAALLAVLLPAGLSYSMEVTQTFLASRVPSLRDWVLNAAGAAAGMLVAAAAHRLGWVERWQAMRQRWFVRQSAGAIALLLLWPVGLLFPQPVPLGVGQVGDELRQVVLAALADTPWQDAVPAWFMPPTGAADTPLSPLHEGASIALGLLGPCLVAFAVTARGWRRVVLAAGAAGLAFGATTLSTALNFGPDHALSWLTPVSLPALAWGLGLAMLCSLAGRRLAAALGLMALSAMVALVAQAPSDPYFAASLQAWEQGRFIRFHGLARWLGWLWPYLAMLWLLSRLTARHDDPSG</sequence>
<dbReference type="InterPro" id="IPR006976">
    <property type="entry name" value="VanZ-like"/>
</dbReference>
<dbReference type="Proteomes" id="UP001336250">
    <property type="component" value="Unassembled WGS sequence"/>
</dbReference>
<feature type="domain" description="VanZ-like" evidence="2">
    <location>
        <begin position="18"/>
        <end position="134"/>
    </location>
</feature>
<dbReference type="AlphaFoldDB" id="A0AAW9QJ78"/>
<gene>
    <name evidence="3" type="ORF">V4F39_16230</name>
</gene>
<feature type="transmembrane region" description="Helical" evidence="1">
    <location>
        <begin position="251"/>
        <end position="273"/>
    </location>
</feature>
<feature type="transmembrane region" description="Helical" evidence="1">
    <location>
        <begin position="347"/>
        <end position="367"/>
    </location>
</feature>
<feature type="transmembrane region" description="Helical" evidence="1">
    <location>
        <begin position="60"/>
        <end position="77"/>
    </location>
</feature>
<evidence type="ECO:0000256" key="1">
    <source>
        <dbReference type="SAM" id="Phobius"/>
    </source>
</evidence>
<dbReference type="NCBIfam" id="NF037970">
    <property type="entry name" value="vanZ_1"/>
    <property type="match status" value="1"/>
</dbReference>
<dbReference type="EMBL" id="JAZIBG010000031">
    <property type="protein sequence ID" value="MEF7615469.1"/>
    <property type="molecule type" value="Genomic_DNA"/>
</dbReference>
<accession>A0AAW9QJ78</accession>
<dbReference type="Pfam" id="PF04892">
    <property type="entry name" value="VanZ"/>
    <property type="match status" value="1"/>
</dbReference>
<reference evidence="3 4" key="1">
    <citation type="submission" date="2024-02" db="EMBL/GenBank/DDBJ databases">
        <title>Genome sequence of Aquincola sp. MAHUQ-54.</title>
        <authorList>
            <person name="Huq M.A."/>
        </authorList>
    </citation>
    <scope>NUCLEOTIDE SEQUENCE [LARGE SCALE GENOMIC DNA]</scope>
    <source>
        <strain evidence="3 4">MAHUQ-54</strain>
    </source>
</reference>
<evidence type="ECO:0000313" key="3">
    <source>
        <dbReference type="EMBL" id="MEF7615469.1"/>
    </source>
</evidence>
<keyword evidence="1" id="KW-0472">Membrane</keyword>
<feature type="transmembrane region" description="Helical" evidence="1">
    <location>
        <begin position="120"/>
        <end position="140"/>
    </location>
</feature>
<keyword evidence="1" id="KW-1133">Transmembrane helix</keyword>